<evidence type="ECO:0000313" key="3">
    <source>
        <dbReference type="EMBL" id="QNK39511.1"/>
    </source>
</evidence>
<dbReference type="Proteomes" id="UP000469440">
    <property type="component" value="Unassembled WGS sequence"/>
</dbReference>
<feature type="transmembrane region" description="Helical" evidence="1">
    <location>
        <begin position="278"/>
        <end position="295"/>
    </location>
</feature>
<keyword evidence="1" id="KW-1133">Transmembrane helix</keyword>
<evidence type="ECO:0000313" key="4">
    <source>
        <dbReference type="Proteomes" id="UP000469440"/>
    </source>
</evidence>
<reference evidence="2 4" key="1">
    <citation type="submission" date="2019-09" db="EMBL/GenBank/DDBJ databases">
        <title>Genome sequence of Clostridium sp. EA1.</title>
        <authorList>
            <person name="Poehlein A."/>
            <person name="Bengelsdorf F.R."/>
            <person name="Daniel R."/>
        </authorList>
    </citation>
    <scope>NUCLEOTIDE SEQUENCE [LARGE SCALE GENOMIC DNA]</scope>
    <source>
        <strain evidence="2 4">EA1</strain>
    </source>
</reference>
<feature type="transmembrane region" description="Helical" evidence="1">
    <location>
        <begin position="124"/>
        <end position="145"/>
    </location>
</feature>
<dbReference type="RefSeq" id="WP_166525096.1">
    <property type="nucleotide sequence ID" value="NZ_CP060286.1"/>
</dbReference>
<evidence type="ECO:0000256" key="1">
    <source>
        <dbReference type="SAM" id="Phobius"/>
    </source>
</evidence>
<accession>A0A7G8T7C0</accession>
<feature type="transmembrane region" description="Helical" evidence="1">
    <location>
        <begin position="203"/>
        <end position="224"/>
    </location>
</feature>
<accession>A0A6N8HYM6</accession>
<dbReference type="Proteomes" id="UP000515909">
    <property type="component" value="Chromosome"/>
</dbReference>
<feature type="transmembrane region" description="Helical" evidence="1">
    <location>
        <begin position="29"/>
        <end position="47"/>
    </location>
</feature>
<dbReference type="EMBL" id="VWXL01000052">
    <property type="protein sequence ID" value="MVB10862.1"/>
    <property type="molecule type" value="Genomic_DNA"/>
</dbReference>
<evidence type="ECO:0000313" key="5">
    <source>
        <dbReference type="Proteomes" id="UP000515909"/>
    </source>
</evidence>
<dbReference type="InterPro" id="IPR049458">
    <property type="entry name" value="EpsG-like"/>
</dbReference>
<gene>
    <name evidence="2" type="ORF">CAFE_15600</name>
    <name evidence="3" type="ORF">HCR03_12230</name>
</gene>
<keyword evidence="4" id="KW-1185">Reference proteome</keyword>
<feature type="transmembrane region" description="Helical" evidence="1">
    <location>
        <begin position="245"/>
        <end position="266"/>
    </location>
</feature>
<evidence type="ECO:0000313" key="2">
    <source>
        <dbReference type="EMBL" id="MVB10862.1"/>
    </source>
</evidence>
<proteinExistence type="predicted"/>
<reference evidence="3 5" key="2">
    <citation type="submission" date="2020-08" db="EMBL/GenBank/DDBJ databases">
        <title>The isolate Caproiciproducens sp. 7D4C2 produces n-caproate at mildly acidic conditions from hexoses: genome and rBOX comparison with related strains and chain-elongating bacteria.</title>
        <authorList>
            <person name="Esquivel-Elizondo S."/>
            <person name="Bagci C."/>
            <person name="Temovska M."/>
            <person name="Jeon B.S."/>
            <person name="Bessarab I."/>
            <person name="Williams R.B.H."/>
            <person name="Huson D.H."/>
            <person name="Angenent L.T."/>
        </authorList>
    </citation>
    <scope>NUCLEOTIDE SEQUENCE [LARGE SCALE GENOMIC DNA]</scope>
    <source>
        <strain evidence="3 5">7D4C2</strain>
    </source>
</reference>
<feature type="transmembrane region" description="Helical" evidence="1">
    <location>
        <begin position="362"/>
        <end position="383"/>
    </location>
</feature>
<dbReference type="KEGG" id="cfem:HCR03_12230"/>
<organism evidence="2 4">
    <name type="scientific">Caproicibacter fermentans</name>
    <dbReference type="NCBI Taxonomy" id="2576756"/>
    <lineage>
        <taxon>Bacteria</taxon>
        <taxon>Bacillati</taxon>
        <taxon>Bacillota</taxon>
        <taxon>Clostridia</taxon>
        <taxon>Eubacteriales</taxon>
        <taxon>Acutalibacteraceae</taxon>
        <taxon>Caproicibacter</taxon>
    </lineage>
</organism>
<protein>
    <submittedName>
        <fullName evidence="2">EpsG family protein</fullName>
    </submittedName>
</protein>
<name>A0A6N8HYM6_9FIRM</name>
<feature type="transmembrane region" description="Helical" evidence="1">
    <location>
        <begin position="99"/>
        <end position="118"/>
    </location>
</feature>
<keyword evidence="1" id="KW-0812">Transmembrane</keyword>
<sequence>MTVYNLLLLLILVLGLLLCEYKKSKRNTIVFLVLSSLAMTAVAFLRADTVGIDYKQYETYFYQVHDGGWKFLISSANGYRIEPGYSLLNYVVSLFTRDVHIFMLVVAVVVVTLTAVLLYRVSPIPWIGMFVFVSFGFYGNSLSFLRQCIAISIFLFSIEFIKKRQFVPYLLIVLLAVTFHKSIIVMIPFYFIARLPVNWKFLLSYSGIAALITGLSWPIFNLITKYVYKVYATQQGLYYMMGRDWQTAAIPVITAAVILILTRFILRRDERNSVLINLSFFSALLYLMTLQHFLYQRFGMMFLTTVILTIPELFASIGVQSVEAEAVPQTVNRKAIRNRAERKRAIAERRQFKMQVNTRKYIYSYALATLVFVGYLYHVWILLANRINLVPYLTFWE</sequence>
<dbReference type="AlphaFoldDB" id="A0A6N8HYM6"/>
<dbReference type="EMBL" id="CP060286">
    <property type="protein sequence ID" value="QNK39511.1"/>
    <property type="molecule type" value="Genomic_DNA"/>
</dbReference>
<dbReference type="Pfam" id="PF14897">
    <property type="entry name" value="EpsG"/>
    <property type="match status" value="1"/>
</dbReference>
<keyword evidence="1" id="KW-0472">Membrane</keyword>
<feature type="transmembrane region" description="Helical" evidence="1">
    <location>
        <begin position="166"/>
        <end position="191"/>
    </location>
</feature>